<feature type="transmembrane region" description="Helical" evidence="1">
    <location>
        <begin position="27"/>
        <end position="49"/>
    </location>
</feature>
<evidence type="ECO:0000256" key="1">
    <source>
        <dbReference type="SAM" id="Phobius"/>
    </source>
</evidence>
<reference evidence="3" key="1">
    <citation type="submission" date="2019-02" db="EMBL/GenBank/DDBJ databases">
        <title>Draft genome sequence of Enterococcus sp. Gos25-1.</title>
        <authorList>
            <person name="Tanaka N."/>
            <person name="Shiwa Y."/>
            <person name="Fujita N."/>
        </authorList>
    </citation>
    <scope>NUCLEOTIDE SEQUENCE [LARGE SCALE GENOMIC DNA]</scope>
    <source>
        <strain evidence="3">Gos25-1</strain>
    </source>
</reference>
<dbReference type="AlphaFoldDB" id="A0A4P5PAL6"/>
<accession>A0A4P5PAL6</accession>
<keyword evidence="1" id="KW-1133">Transmembrane helix</keyword>
<dbReference type="Proteomes" id="UP000290567">
    <property type="component" value="Unassembled WGS sequence"/>
</dbReference>
<keyword evidence="1" id="KW-0472">Membrane</keyword>
<protein>
    <recommendedName>
        <fullName evidence="4">Citrate transporter-like domain-containing protein</fullName>
    </recommendedName>
</protein>
<evidence type="ECO:0000313" key="2">
    <source>
        <dbReference type="EMBL" id="GCF95010.1"/>
    </source>
</evidence>
<evidence type="ECO:0000313" key="3">
    <source>
        <dbReference type="Proteomes" id="UP000290567"/>
    </source>
</evidence>
<proteinExistence type="predicted"/>
<organism evidence="2 3">
    <name type="scientific">Enterococcus florum</name>
    <dbReference type="NCBI Taxonomy" id="2480627"/>
    <lineage>
        <taxon>Bacteria</taxon>
        <taxon>Bacillati</taxon>
        <taxon>Bacillota</taxon>
        <taxon>Bacilli</taxon>
        <taxon>Lactobacillales</taxon>
        <taxon>Enterococcaceae</taxon>
        <taxon>Enterococcus</taxon>
    </lineage>
</organism>
<name>A0A4P5PAL6_9ENTE</name>
<keyword evidence="1" id="KW-0812">Transmembrane</keyword>
<sequence>MMGVSACITQSWNLWSVQYAKLETKTFLLTGLPWAWIATVFNLIAAYILL</sequence>
<evidence type="ECO:0008006" key="4">
    <source>
        <dbReference type="Google" id="ProtNLM"/>
    </source>
</evidence>
<dbReference type="EMBL" id="BJCC01000025">
    <property type="protein sequence ID" value="GCF95010.1"/>
    <property type="molecule type" value="Genomic_DNA"/>
</dbReference>
<comment type="caution">
    <text evidence="2">The sequence shown here is derived from an EMBL/GenBank/DDBJ whole genome shotgun (WGS) entry which is preliminary data.</text>
</comment>
<gene>
    <name evidence="2" type="ORF">NRIC_29010</name>
</gene>
<keyword evidence="3" id="KW-1185">Reference proteome</keyword>